<dbReference type="PROSITE" id="PS52016">
    <property type="entry name" value="TONB_DEPENDENT_REC_3"/>
    <property type="match status" value="1"/>
</dbReference>
<evidence type="ECO:0000313" key="19">
    <source>
        <dbReference type="Proteomes" id="UP000220629"/>
    </source>
</evidence>
<feature type="chain" id="PRO_5012743984" evidence="15">
    <location>
        <begin position="26"/>
        <end position="778"/>
    </location>
</feature>
<dbReference type="RefSeq" id="WP_098154645.1">
    <property type="nucleotide sequence ID" value="NZ_CADEWP010000001.1"/>
</dbReference>
<evidence type="ECO:0000259" key="16">
    <source>
        <dbReference type="Pfam" id="PF00593"/>
    </source>
</evidence>
<dbReference type="Pfam" id="PF07715">
    <property type="entry name" value="Plug"/>
    <property type="match status" value="1"/>
</dbReference>
<dbReference type="PANTHER" id="PTHR30069">
    <property type="entry name" value="TONB-DEPENDENT OUTER MEMBRANE RECEPTOR"/>
    <property type="match status" value="1"/>
</dbReference>
<keyword evidence="5 11" id="KW-0812">Transmembrane</keyword>
<dbReference type="NCBIfam" id="TIGR01786">
    <property type="entry name" value="TonB-hemlactrns"/>
    <property type="match status" value="1"/>
</dbReference>
<name>A0A2A7S8P9_BURGA</name>
<keyword evidence="3 11" id="KW-0813">Transport</keyword>
<keyword evidence="10 11" id="KW-0998">Cell outer membrane</keyword>
<keyword evidence="6 15" id="KW-0732">Signal</keyword>
<feature type="short sequence motif" description="TonB C-terminal box" evidence="12">
    <location>
        <begin position="761"/>
        <end position="778"/>
    </location>
</feature>
<dbReference type="CDD" id="cd01347">
    <property type="entry name" value="ligand_gated_channel"/>
    <property type="match status" value="1"/>
</dbReference>
<evidence type="ECO:0000256" key="4">
    <source>
        <dbReference type="ARBA" id="ARBA00022452"/>
    </source>
</evidence>
<evidence type="ECO:0000256" key="6">
    <source>
        <dbReference type="ARBA" id="ARBA00022729"/>
    </source>
</evidence>
<organism evidence="18 19">
    <name type="scientific">Burkholderia gladioli</name>
    <name type="common">Pseudomonas marginata</name>
    <name type="synonym">Phytomonas marginata</name>
    <dbReference type="NCBI Taxonomy" id="28095"/>
    <lineage>
        <taxon>Bacteria</taxon>
        <taxon>Pseudomonadati</taxon>
        <taxon>Pseudomonadota</taxon>
        <taxon>Betaproteobacteria</taxon>
        <taxon>Burkholderiales</taxon>
        <taxon>Burkholderiaceae</taxon>
        <taxon>Burkholderia</taxon>
    </lineage>
</organism>
<dbReference type="GO" id="GO:0015232">
    <property type="term" value="F:heme transmembrane transporter activity"/>
    <property type="evidence" value="ECO:0007669"/>
    <property type="project" value="InterPro"/>
</dbReference>
<evidence type="ECO:0000313" key="18">
    <source>
        <dbReference type="EMBL" id="PEH39928.1"/>
    </source>
</evidence>
<evidence type="ECO:0000256" key="12">
    <source>
        <dbReference type="PROSITE-ProRule" id="PRU10144"/>
    </source>
</evidence>
<dbReference type="InterPro" id="IPR010917">
    <property type="entry name" value="TonB_rcpt_CS"/>
</dbReference>
<evidence type="ECO:0000256" key="11">
    <source>
        <dbReference type="PROSITE-ProRule" id="PRU01360"/>
    </source>
</evidence>
<dbReference type="InterPro" id="IPR036942">
    <property type="entry name" value="Beta-barrel_TonB_sf"/>
</dbReference>
<dbReference type="InterPro" id="IPR011276">
    <property type="entry name" value="TonB_haem/Hb_rcpt"/>
</dbReference>
<dbReference type="EMBL" id="PDDY01000004">
    <property type="protein sequence ID" value="PEH39928.1"/>
    <property type="molecule type" value="Genomic_DNA"/>
</dbReference>
<keyword evidence="4 11" id="KW-1134">Transmembrane beta strand</keyword>
<evidence type="ECO:0000256" key="15">
    <source>
        <dbReference type="SAM" id="SignalP"/>
    </source>
</evidence>
<dbReference type="Pfam" id="PF00593">
    <property type="entry name" value="TonB_dep_Rec_b-barrel"/>
    <property type="match status" value="1"/>
</dbReference>
<feature type="signal peptide" evidence="15">
    <location>
        <begin position="1"/>
        <end position="25"/>
    </location>
</feature>
<evidence type="ECO:0000256" key="3">
    <source>
        <dbReference type="ARBA" id="ARBA00022448"/>
    </source>
</evidence>
<evidence type="ECO:0000256" key="14">
    <source>
        <dbReference type="SAM" id="MobiDB-lite"/>
    </source>
</evidence>
<dbReference type="PROSITE" id="PS01156">
    <property type="entry name" value="TONB_DEPENDENT_REC_2"/>
    <property type="match status" value="1"/>
</dbReference>
<evidence type="ECO:0000256" key="2">
    <source>
        <dbReference type="ARBA" id="ARBA00009810"/>
    </source>
</evidence>
<dbReference type="NCBIfam" id="TIGR01785">
    <property type="entry name" value="TonB-hemin"/>
    <property type="match status" value="1"/>
</dbReference>
<dbReference type="InterPro" id="IPR000531">
    <property type="entry name" value="Beta-barrel_TonB"/>
</dbReference>
<dbReference type="Proteomes" id="UP000220629">
    <property type="component" value="Unassembled WGS sequence"/>
</dbReference>
<feature type="region of interest" description="Disordered" evidence="14">
    <location>
        <begin position="28"/>
        <end position="51"/>
    </location>
</feature>
<dbReference type="Gene3D" id="2.170.130.10">
    <property type="entry name" value="TonB-dependent receptor, plug domain"/>
    <property type="match status" value="1"/>
</dbReference>
<comment type="similarity">
    <text evidence="2 11 13">Belongs to the TonB-dependent receptor family.</text>
</comment>
<dbReference type="InterPro" id="IPR012910">
    <property type="entry name" value="Plug_dom"/>
</dbReference>
<evidence type="ECO:0000259" key="17">
    <source>
        <dbReference type="Pfam" id="PF07715"/>
    </source>
</evidence>
<dbReference type="InterPro" id="IPR039426">
    <property type="entry name" value="TonB-dep_rcpt-like"/>
</dbReference>
<evidence type="ECO:0000256" key="7">
    <source>
        <dbReference type="ARBA" id="ARBA00023077"/>
    </source>
</evidence>
<feature type="domain" description="TonB-dependent receptor-like beta-barrel" evidence="16">
    <location>
        <begin position="295"/>
        <end position="737"/>
    </location>
</feature>
<dbReference type="InterPro" id="IPR037066">
    <property type="entry name" value="Plug_dom_sf"/>
</dbReference>
<evidence type="ECO:0000256" key="8">
    <source>
        <dbReference type="ARBA" id="ARBA00023136"/>
    </source>
</evidence>
<gene>
    <name evidence="18" type="ORF">CRM94_37525</name>
</gene>
<comment type="subcellular location">
    <subcellularLocation>
        <location evidence="1 11">Cell outer membrane</location>
        <topology evidence="1 11">Multi-pass membrane protein</topology>
    </subcellularLocation>
</comment>
<evidence type="ECO:0000256" key="9">
    <source>
        <dbReference type="ARBA" id="ARBA00023170"/>
    </source>
</evidence>
<dbReference type="PANTHER" id="PTHR30069:SF29">
    <property type="entry name" value="HEMOGLOBIN AND HEMOGLOBIN-HAPTOGLOBIN-BINDING PROTEIN 1-RELATED"/>
    <property type="match status" value="1"/>
</dbReference>
<dbReference type="Gene3D" id="2.40.170.20">
    <property type="entry name" value="TonB-dependent receptor, beta-barrel domain"/>
    <property type="match status" value="1"/>
</dbReference>
<evidence type="ECO:0000256" key="13">
    <source>
        <dbReference type="RuleBase" id="RU003357"/>
    </source>
</evidence>
<sequence length="778" mass="84677">MQFKRRFVRIVVPAVLAKTCAVAMAEPNPVETARPSRQAEGGASSSPLRREETLKAISVTANRVGTTQLSRTAASVSVITSDDIDDDNARDIKDALKYEPGVEVRRQAYRPSGVTGSSGRAGNEGINIRGLEGNRVLMLEDGMPLPQSFAFGSGAAGRGDYLNTDLYERIEVLRGPTSVLYGSDGLTGAVNFVTKDPKALLAIYRKPTYFSLKGGYDSTDRSWGSTASAAFGGERVQGMLVLSGRHGHETDNQGEVGGLGANRSKPDPLTYNNRNALGKIVFRLSSQDTLKLTAETLDNTNSSDGLSQLGGAYQWGGRSSRDYTANRYVTDNEVQSNRVKLDYDHRDDSNPYFQQLHASVYYRNAQTHQTLDIGGLSATGVAASRSRVNDYRDNILGGNLVADSRFATGAWRHQLTYGFDVSVSHYSTSSSAAGEWVPGGDGYPEVFPRTTQTNFGAYLQDEARWDRLSIVPGVRFDWFRMTPHADATYNAAAATSTKPTTGLTDNAVSPRLALLYEVTPALVPYVQYARGFRAPSAYQVNSYYNPAGSYGLFYQQVGNPNLRPETSNTFELGTRGKFGVGAGHVNYSLAGFAGRYNDFIDTKVVGGNVRSPNDPYTVQYVNFSKASIHGLEAKADWLVDDSLEVKGGLAWIRGTETKDGVTTGLDTVPPLAVVLGLRYTGGERWFAGVDLTYNSRKSKSDMSDPSFYSTPSFTIVDLHAGYRFSRHVSLTAGINNLFDRKYWVWNDVRGLKDSDGAATIAALTAPGRNFNVGMKIDF</sequence>
<proteinExistence type="inferred from homology"/>
<feature type="domain" description="TonB-dependent receptor plug" evidence="17">
    <location>
        <begin position="70"/>
        <end position="189"/>
    </location>
</feature>
<dbReference type="InterPro" id="IPR010949">
    <property type="entry name" value="TonB_Hb/transfer/lactofer_rcpt"/>
</dbReference>
<evidence type="ECO:0000256" key="5">
    <source>
        <dbReference type="ARBA" id="ARBA00022692"/>
    </source>
</evidence>
<dbReference type="SUPFAM" id="SSF56935">
    <property type="entry name" value="Porins"/>
    <property type="match status" value="1"/>
</dbReference>
<keyword evidence="9 18" id="KW-0675">Receptor</keyword>
<dbReference type="GO" id="GO:0015344">
    <property type="term" value="F:siderophore uptake transmembrane transporter activity"/>
    <property type="evidence" value="ECO:0007669"/>
    <property type="project" value="TreeGrafter"/>
</dbReference>
<dbReference type="GO" id="GO:0044718">
    <property type="term" value="P:siderophore transmembrane transport"/>
    <property type="evidence" value="ECO:0007669"/>
    <property type="project" value="TreeGrafter"/>
</dbReference>
<protein>
    <submittedName>
        <fullName evidence="18">Outer membrane hemin receptor signal peptide protein</fullName>
    </submittedName>
</protein>
<evidence type="ECO:0000256" key="10">
    <source>
        <dbReference type="ARBA" id="ARBA00023237"/>
    </source>
</evidence>
<accession>A0A2A7S8P9</accession>
<dbReference type="GO" id="GO:0009279">
    <property type="term" value="C:cell outer membrane"/>
    <property type="evidence" value="ECO:0007669"/>
    <property type="project" value="UniProtKB-SubCell"/>
</dbReference>
<keyword evidence="8 11" id="KW-0472">Membrane</keyword>
<evidence type="ECO:0000256" key="1">
    <source>
        <dbReference type="ARBA" id="ARBA00004571"/>
    </source>
</evidence>
<dbReference type="AlphaFoldDB" id="A0A2A7S8P9"/>
<keyword evidence="7 13" id="KW-0798">TonB box</keyword>
<comment type="caution">
    <text evidence="18">The sequence shown here is derived from an EMBL/GenBank/DDBJ whole genome shotgun (WGS) entry which is preliminary data.</text>
</comment>
<reference evidence="19" key="1">
    <citation type="submission" date="2017-09" db="EMBL/GenBank/DDBJ databases">
        <title>FDA dAtabase for Regulatory Grade micrObial Sequences (FDA-ARGOS): Supporting development and validation of Infectious Disease Dx tests.</title>
        <authorList>
            <person name="Minogue T."/>
            <person name="Wolcott M."/>
            <person name="Wasieloski L."/>
            <person name="Aguilar W."/>
            <person name="Moore D."/>
            <person name="Tallon L."/>
            <person name="Sadzewicz L."/>
            <person name="Ott S."/>
            <person name="Zhao X."/>
            <person name="Nagaraj S."/>
            <person name="Vavikolanu K."/>
            <person name="Aluvathingal J."/>
            <person name="Nadendla S."/>
            <person name="Sichtig H."/>
        </authorList>
    </citation>
    <scope>NUCLEOTIDE SEQUENCE [LARGE SCALE GENOMIC DNA]</scope>
    <source>
        <strain evidence="19">FDAARGOS_390</strain>
    </source>
</reference>